<sequence>MKNIIFYLLITTFTIGCKNKGIVYNDPIPKHDSLTIASKYVNEDRVINIWTPPNYSQTQDSLPVLYMPDGGTKEDFPHIANTLSKLIAANKIPPYILVGIENTQRGRDLCGPTRIEYDLSYIPNAGGANNFRDFIKNEVFVTIDKNYRTLDKKAIIGESLAGLFVVETFLLDNSMFDTYIAVDPSLWFNEAYLVKNFEALSKSNYNHQKKLWFAGSDAVDISKNTRALNNKLEQSNKNLIWKYTDAPNEQHNTIFRATKEKAFTWALNN</sequence>
<dbReference type="EMBL" id="LVWE01000004">
    <property type="protein sequence ID" value="OAD46246.1"/>
    <property type="molecule type" value="Genomic_DNA"/>
</dbReference>
<reference evidence="3 4" key="1">
    <citation type="submission" date="2016-02" db="EMBL/GenBank/DDBJ databases">
        <title>Draft genome sequence of Polaribacter atrinae KACC17473.</title>
        <authorList>
            <person name="Shin S.-K."/>
            <person name="Yi H."/>
        </authorList>
    </citation>
    <scope>NUCLEOTIDE SEQUENCE [LARGE SCALE GENOMIC DNA]</scope>
    <source>
        <strain evidence="3 4">KACC 17473</strain>
    </source>
</reference>
<dbReference type="RefSeq" id="WP_068448140.1">
    <property type="nucleotide sequence ID" value="NZ_CANKUV010000003.1"/>
</dbReference>
<keyword evidence="4" id="KW-1185">Reference proteome</keyword>
<dbReference type="SUPFAM" id="SSF53474">
    <property type="entry name" value="alpha/beta-Hydrolases"/>
    <property type="match status" value="1"/>
</dbReference>
<proteinExistence type="inferred from homology"/>
<dbReference type="InterPro" id="IPR052558">
    <property type="entry name" value="Siderophore_Hydrolase_D"/>
</dbReference>
<accession>A0A176TFR4</accession>
<gene>
    <name evidence="3" type="ORF">LPB303_03455</name>
</gene>
<dbReference type="Gene3D" id="3.40.50.1820">
    <property type="entry name" value="alpha/beta hydrolase"/>
    <property type="match status" value="1"/>
</dbReference>
<dbReference type="AlphaFoldDB" id="A0A176TFR4"/>
<evidence type="ECO:0000313" key="3">
    <source>
        <dbReference type="EMBL" id="OAD46246.1"/>
    </source>
</evidence>
<keyword evidence="2" id="KW-0378">Hydrolase</keyword>
<dbReference type="GO" id="GO:0016788">
    <property type="term" value="F:hydrolase activity, acting on ester bonds"/>
    <property type="evidence" value="ECO:0007669"/>
    <property type="project" value="TreeGrafter"/>
</dbReference>
<name>A0A176TFR4_9FLAO</name>
<dbReference type="PANTHER" id="PTHR40841">
    <property type="entry name" value="SIDEROPHORE TRIACETYLFUSARININE C ESTERASE"/>
    <property type="match status" value="1"/>
</dbReference>
<evidence type="ECO:0000256" key="1">
    <source>
        <dbReference type="ARBA" id="ARBA00005622"/>
    </source>
</evidence>
<evidence type="ECO:0000313" key="4">
    <source>
        <dbReference type="Proteomes" id="UP000076923"/>
    </source>
</evidence>
<protein>
    <submittedName>
        <fullName evidence="3">Esterase</fullName>
    </submittedName>
</protein>
<dbReference type="InterPro" id="IPR029058">
    <property type="entry name" value="AB_hydrolase_fold"/>
</dbReference>
<dbReference type="OrthoDB" id="9784036at2"/>
<dbReference type="STRING" id="1333662.LPB303_03455"/>
<dbReference type="PROSITE" id="PS51257">
    <property type="entry name" value="PROKAR_LIPOPROTEIN"/>
    <property type="match status" value="1"/>
</dbReference>
<dbReference type="Pfam" id="PF00756">
    <property type="entry name" value="Esterase"/>
    <property type="match status" value="1"/>
</dbReference>
<evidence type="ECO:0000256" key="2">
    <source>
        <dbReference type="ARBA" id="ARBA00022801"/>
    </source>
</evidence>
<dbReference type="Proteomes" id="UP000076923">
    <property type="component" value="Unassembled WGS sequence"/>
</dbReference>
<dbReference type="PANTHER" id="PTHR40841:SF2">
    <property type="entry name" value="SIDEROPHORE-DEGRADING ESTERASE (EUROFUNG)"/>
    <property type="match status" value="1"/>
</dbReference>
<comment type="similarity">
    <text evidence="1">Belongs to the esterase D family.</text>
</comment>
<comment type="caution">
    <text evidence="3">The sequence shown here is derived from an EMBL/GenBank/DDBJ whole genome shotgun (WGS) entry which is preliminary data.</text>
</comment>
<dbReference type="InterPro" id="IPR000801">
    <property type="entry name" value="Esterase-like"/>
</dbReference>
<organism evidence="3 4">
    <name type="scientific">Polaribacter atrinae</name>
    <dbReference type="NCBI Taxonomy" id="1333662"/>
    <lineage>
        <taxon>Bacteria</taxon>
        <taxon>Pseudomonadati</taxon>
        <taxon>Bacteroidota</taxon>
        <taxon>Flavobacteriia</taxon>
        <taxon>Flavobacteriales</taxon>
        <taxon>Flavobacteriaceae</taxon>
    </lineage>
</organism>